<dbReference type="InterPro" id="IPR011990">
    <property type="entry name" value="TPR-like_helical_dom_sf"/>
</dbReference>
<name>A0A8K0CD81_IGNLU</name>
<organism evidence="2 3">
    <name type="scientific">Ignelater luminosus</name>
    <name type="common">Cucubano</name>
    <name type="synonym">Pyrophorus luminosus</name>
    <dbReference type="NCBI Taxonomy" id="2038154"/>
    <lineage>
        <taxon>Eukaryota</taxon>
        <taxon>Metazoa</taxon>
        <taxon>Ecdysozoa</taxon>
        <taxon>Arthropoda</taxon>
        <taxon>Hexapoda</taxon>
        <taxon>Insecta</taxon>
        <taxon>Pterygota</taxon>
        <taxon>Neoptera</taxon>
        <taxon>Endopterygota</taxon>
        <taxon>Coleoptera</taxon>
        <taxon>Polyphaga</taxon>
        <taxon>Elateriformia</taxon>
        <taxon>Elateroidea</taxon>
        <taxon>Elateridae</taxon>
        <taxon>Agrypninae</taxon>
        <taxon>Pyrophorini</taxon>
        <taxon>Ignelater</taxon>
    </lineage>
</organism>
<dbReference type="AlphaFoldDB" id="A0A8K0CD81"/>
<comment type="caution">
    <text evidence="2">The sequence shown here is derived from an EMBL/GenBank/DDBJ whole genome shotgun (WGS) entry which is preliminary data.</text>
</comment>
<gene>
    <name evidence="2" type="ORF">ILUMI_22182</name>
</gene>
<dbReference type="Proteomes" id="UP000801492">
    <property type="component" value="Unassembled WGS sequence"/>
</dbReference>
<protein>
    <submittedName>
        <fullName evidence="2">Uncharacterized protein</fullName>
    </submittedName>
</protein>
<proteinExistence type="predicted"/>
<dbReference type="Gene3D" id="1.25.40.10">
    <property type="entry name" value="Tetratricopeptide repeat domain"/>
    <property type="match status" value="1"/>
</dbReference>
<evidence type="ECO:0000256" key="1">
    <source>
        <dbReference type="SAM" id="Phobius"/>
    </source>
</evidence>
<accession>A0A8K0CD81</accession>
<evidence type="ECO:0000313" key="2">
    <source>
        <dbReference type="EMBL" id="KAF2883984.1"/>
    </source>
</evidence>
<keyword evidence="1" id="KW-0812">Transmembrane</keyword>
<dbReference type="OrthoDB" id="62495at2759"/>
<dbReference type="EMBL" id="VTPC01090246">
    <property type="protein sequence ID" value="KAF2883984.1"/>
    <property type="molecule type" value="Genomic_DNA"/>
</dbReference>
<feature type="transmembrane region" description="Helical" evidence="1">
    <location>
        <begin position="199"/>
        <end position="217"/>
    </location>
</feature>
<keyword evidence="1" id="KW-1133">Transmembrane helix</keyword>
<reference evidence="2" key="1">
    <citation type="submission" date="2019-08" db="EMBL/GenBank/DDBJ databases">
        <title>The genome of the North American firefly Photinus pyralis.</title>
        <authorList>
            <consortium name="Photinus pyralis genome working group"/>
            <person name="Fallon T.R."/>
            <person name="Sander Lower S.E."/>
            <person name="Weng J.-K."/>
        </authorList>
    </citation>
    <scope>NUCLEOTIDE SEQUENCE</scope>
    <source>
        <strain evidence="2">TRF0915ILg1</strain>
        <tissue evidence="2">Whole body</tissue>
    </source>
</reference>
<sequence length="229" mass="26649">MIFTLCLSCSFVEDVAVVKANVDIKANEEIFRFCTTVFLPRGNMRFESAECEMRKELLKRLCFIDCKCEICTDPMKKKRAMDAYLCIKCKGPAAKIGQNMRVQCVKCNYKFTLLPDTPSKEKMVWYKVFKRHTGSKTDIEELYDCLKICENIYFLYHNIFLQIYKSLATFHVRQENAKEYLTCARIEMKLILERNVSNIMGYGILIYAVCLMTMTILSKGLPESNSELE</sequence>
<keyword evidence="1" id="KW-0472">Membrane</keyword>
<evidence type="ECO:0000313" key="3">
    <source>
        <dbReference type="Proteomes" id="UP000801492"/>
    </source>
</evidence>
<keyword evidence="3" id="KW-1185">Reference proteome</keyword>